<keyword evidence="4" id="KW-1133">Transmembrane helix</keyword>
<accession>A0A2V5KAV0</accession>
<keyword evidence="2 4" id="KW-0472">Membrane</keyword>
<sequence length="526" mass="59149">MGTDLKDTSAGKERREGRSRTGGDKIDARDLMTDEELGLKETKDIPDNLEDVKRALEEKAGLTVSFDLVFREMEFGTKRAAFFYANGFAKDTVLTDIIMRLSLLSREQLVPDTLGSFLTKYVAHIQVQPEDDFDKAVDFALIGSTVMFIENERTALVIDAKNFPVRSIEEPDLERVVRGSRDGFVETLMTNVTLVRRRIRDPRLKLELMTVGDRTKTHVCIGYINDIADMKLVESLRDKIGKVKIDGIPLGDKQLEEAIIGKGWNPYPSVRYSERPDVVCSHMLEGHVIIFADTSPSVMILPTTFFHLVQHVEEYRQTPFVGSYLRWVRFLGIFASLFLLPLWFLLVNNPELKPQGLEFLGPQKEGKLPMLFQFLTVELGLDLMRMAAVHTPSPLTVAMGLVAAILVGDIAVKTGLFINEVILYMAVAAVGMFATPSYELGLANRLVRMALLILVAVFKIPGLVIGTTVWLIALSVTRSYNTPYMWPFIPFHAKALVSILFRRPILASKNRPSITKSNDNTRQPIR</sequence>
<feature type="transmembrane region" description="Helical" evidence="4">
    <location>
        <begin position="450"/>
        <end position="472"/>
    </location>
</feature>
<dbReference type="PANTHER" id="PTHR22550">
    <property type="entry name" value="SPORE GERMINATION PROTEIN"/>
    <property type="match status" value="1"/>
</dbReference>
<comment type="similarity">
    <text evidence="1">Belongs to the GerABKA family.</text>
</comment>
<keyword evidence="4" id="KW-0812">Transmembrane</keyword>
<gene>
    <name evidence="5" type="ORF">DLM86_10705</name>
</gene>
<feature type="transmembrane region" description="Helical" evidence="4">
    <location>
        <begin position="327"/>
        <end position="346"/>
    </location>
</feature>
<name>A0A2V5KAV0_9BACL</name>
<dbReference type="AlphaFoldDB" id="A0A2V5KAV0"/>
<reference evidence="5 6" key="1">
    <citation type="submission" date="2018-05" db="EMBL/GenBank/DDBJ databases">
        <title>Paenibacillus flagellatus sp. nov., isolated from selenium mineral soil.</title>
        <authorList>
            <person name="Dai X."/>
        </authorList>
    </citation>
    <scope>NUCLEOTIDE SEQUENCE [LARGE SCALE GENOMIC DNA]</scope>
    <source>
        <strain evidence="5 6">DXL2</strain>
    </source>
</reference>
<organism evidence="5 6">
    <name type="scientific">Paenibacillus flagellatus</name>
    <dbReference type="NCBI Taxonomy" id="2211139"/>
    <lineage>
        <taxon>Bacteria</taxon>
        <taxon>Bacillati</taxon>
        <taxon>Bacillota</taxon>
        <taxon>Bacilli</taxon>
        <taxon>Bacillales</taxon>
        <taxon>Paenibacillaceae</taxon>
        <taxon>Paenibacillus</taxon>
    </lineage>
</organism>
<evidence type="ECO:0000313" key="5">
    <source>
        <dbReference type="EMBL" id="PYI55003.1"/>
    </source>
</evidence>
<feature type="transmembrane region" description="Helical" evidence="4">
    <location>
        <begin position="421"/>
        <end position="438"/>
    </location>
</feature>
<dbReference type="EMBL" id="QJVJ01000004">
    <property type="protein sequence ID" value="PYI55003.1"/>
    <property type="molecule type" value="Genomic_DNA"/>
</dbReference>
<dbReference type="GO" id="GO:0016020">
    <property type="term" value="C:membrane"/>
    <property type="evidence" value="ECO:0007669"/>
    <property type="project" value="InterPro"/>
</dbReference>
<evidence type="ECO:0000313" key="6">
    <source>
        <dbReference type="Proteomes" id="UP000247476"/>
    </source>
</evidence>
<dbReference type="OrthoDB" id="1726708at2"/>
<feature type="region of interest" description="Disordered" evidence="3">
    <location>
        <begin position="1"/>
        <end position="27"/>
    </location>
</feature>
<comment type="caution">
    <text evidence="5">The sequence shown here is derived from an EMBL/GenBank/DDBJ whole genome shotgun (WGS) entry which is preliminary data.</text>
</comment>
<feature type="transmembrane region" description="Helical" evidence="4">
    <location>
        <begin position="395"/>
        <end position="415"/>
    </location>
</feature>
<protein>
    <submittedName>
        <fullName evidence="5">Spore germination protein</fullName>
    </submittedName>
</protein>
<evidence type="ECO:0000256" key="3">
    <source>
        <dbReference type="SAM" id="MobiDB-lite"/>
    </source>
</evidence>
<keyword evidence="6" id="KW-1185">Reference proteome</keyword>
<evidence type="ECO:0000256" key="2">
    <source>
        <dbReference type="ARBA" id="ARBA00023136"/>
    </source>
</evidence>
<dbReference type="Pfam" id="PF03323">
    <property type="entry name" value="GerA"/>
    <property type="match status" value="1"/>
</dbReference>
<dbReference type="Proteomes" id="UP000247476">
    <property type="component" value="Unassembled WGS sequence"/>
</dbReference>
<dbReference type="GO" id="GO:0009847">
    <property type="term" value="P:spore germination"/>
    <property type="evidence" value="ECO:0007669"/>
    <property type="project" value="InterPro"/>
</dbReference>
<dbReference type="InterPro" id="IPR004995">
    <property type="entry name" value="Spore_Ger"/>
</dbReference>
<dbReference type="PANTHER" id="PTHR22550:SF9">
    <property type="entry name" value="STAGE V SPORULATION PROTEIN AF"/>
    <property type="match status" value="1"/>
</dbReference>
<dbReference type="RefSeq" id="WP_110839998.1">
    <property type="nucleotide sequence ID" value="NZ_QJVJ01000004.1"/>
</dbReference>
<dbReference type="PIRSF" id="PIRSF005690">
    <property type="entry name" value="GerBA"/>
    <property type="match status" value="1"/>
</dbReference>
<dbReference type="InterPro" id="IPR050768">
    <property type="entry name" value="UPF0353/GerABKA_families"/>
</dbReference>
<evidence type="ECO:0000256" key="4">
    <source>
        <dbReference type="SAM" id="Phobius"/>
    </source>
</evidence>
<evidence type="ECO:0000256" key="1">
    <source>
        <dbReference type="ARBA" id="ARBA00005278"/>
    </source>
</evidence>
<proteinExistence type="inferred from homology"/>